<organism evidence="1 2">
    <name type="scientific">Eretmocerus hayati</name>
    <dbReference type="NCBI Taxonomy" id="131215"/>
    <lineage>
        <taxon>Eukaryota</taxon>
        <taxon>Metazoa</taxon>
        <taxon>Ecdysozoa</taxon>
        <taxon>Arthropoda</taxon>
        <taxon>Hexapoda</taxon>
        <taxon>Insecta</taxon>
        <taxon>Pterygota</taxon>
        <taxon>Neoptera</taxon>
        <taxon>Endopterygota</taxon>
        <taxon>Hymenoptera</taxon>
        <taxon>Apocrita</taxon>
        <taxon>Proctotrupomorpha</taxon>
        <taxon>Chalcidoidea</taxon>
        <taxon>Aphelinidae</taxon>
        <taxon>Aphelininae</taxon>
        <taxon>Eretmocerus</taxon>
    </lineage>
</organism>
<sequence length="101" mass="11694">MGNQTAKAEAKPSIAEKKPLKPCCACPETKNIRDECLAVFLEHFPPHFDYIESKDTVSYVLRNALLHIYFFYEQVVYFLEHNAISDHANKEYLLFDQPDAI</sequence>
<proteinExistence type="predicted"/>
<name>A0ACC2PU27_9HYME</name>
<keyword evidence="2" id="KW-1185">Reference proteome</keyword>
<dbReference type="EMBL" id="CM056741">
    <property type="protein sequence ID" value="KAJ8686628.1"/>
    <property type="molecule type" value="Genomic_DNA"/>
</dbReference>
<comment type="caution">
    <text evidence="1">The sequence shown here is derived from an EMBL/GenBank/DDBJ whole genome shotgun (WGS) entry which is preliminary data.</text>
</comment>
<protein>
    <submittedName>
        <fullName evidence="1">Uncharacterized protein</fullName>
    </submittedName>
</protein>
<evidence type="ECO:0000313" key="1">
    <source>
        <dbReference type="EMBL" id="KAJ8686628.1"/>
    </source>
</evidence>
<dbReference type="Proteomes" id="UP001239111">
    <property type="component" value="Chromosome 1"/>
</dbReference>
<evidence type="ECO:0000313" key="2">
    <source>
        <dbReference type="Proteomes" id="UP001239111"/>
    </source>
</evidence>
<gene>
    <name evidence="1" type="ORF">QAD02_022422</name>
</gene>
<reference evidence="1" key="1">
    <citation type="submission" date="2023-04" db="EMBL/GenBank/DDBJ databases">
        <title>A chromosome-level genome assembly of the parasitoid wasp Eretmocerus hayati.</title>
        <authorList>
            <person name="Zhong Y."/>
            <person name="Liu S."/>
            <person name="Liu Y."/>
        </authorList>
    </citation>
    <scope>NUCLEOTIDE SEQUENCE</scope>
    <source>
        <strain evidence="1">ZJU_SS_LIU_2023</strain>
    </source>
</reference>
<accession>A0ACC2PU27</accession>